<dbReference type="PANTHER" id="PTHR24365">
    <property type="entry name" value="TOLL-LIKE RECEPTOR"/>
    <property type="match status" value="1"/>
</dbReference>
<comment type="similarity">
    <text evidence="2">Belongs to the Toll-like receptor family.</text>
</comment>
<dbReference type="VEuPathDB" id="VectorBase:PPAI002581"/>
<dbReference type="Gene3D" id="3.80.10.10">
    <property type="entry name" value="Ribonuclease Inhibitor"/>
    <property type="match status" value="2"/>
</dbReference>
<dbReference type="EnsemblMetazoa" id="PPAI002581-RA">
    <property type="protein sequence ID" value="PPAI002581-PA"/>
    <property type="gene ID" value="PPAI002581"/>
</dbReference>
<dbReference type="InterPro" id="IPR003591">
    <property type="entry name" value="Leu-rich_rpt_typical-subtyp"/>
</dbReference>
<sequence length="516" mass="59433">MSLFFRHLFRSLHNLKRLYLNNNNLKTIPMDIFASTKSLEIVNMANNRLTFMDNQPGPIDINSPFQQLTHLTELNLSHNHILKIFQDWQFNLSKLKRLDLSYNNITMLTANDLQFLSRDIEVYLRYNQISEISMYEIESFANGQDTLRDPNATPAIPTVYLDGNPVVCNCLITYFVRLLRHELDEKAEKMVKLIPGALTCSAPAEHAGKLVATVNPHDLFCDYDTDNSQVKRCPAGCQCLVRTADLALLVNCSNAGLSTVPVLPEPTNSSLKYIILYLENNYITHLPKITDIGYDKVRFLYVKNNNISNIVRENLPPQLESLDLRNNNMVHINETVLKAFNNTRTLRNISLSNNPWKCNCEALSLMIYIQSQFKKVNDYDYIECSDGQRINKMVPGDICTDDVQAIVALSITLALLGILIGVLAALYYKYQQEIKIWMYWHNICPFIFNSDALDANKKYDAFISYSHKDEDFVADTLVPELEFRRKFNLCIHRRDWTVGDFIPDQVKCIYTFPTDF</sequence>
<dbReference type="GO" id="GO:0005886">
    <property type="term" value="C:plasma membrane"/>
    <property type="evidence" value="ECO:0007669"/>
    <property type="project" value="TreeGrafter"/>
</dbReference>
<evidence type="ECO:0000256" key="1">
    <source>
        <dbReference type="ARBA" id="ARBA00004479"/>
    </source>
</evidence>
<dbReference type="SMART" id="SM00013">
    <property type="entry name" value="LRRNT"/>
    <property type="match status" value="1"/>
</dbReference>
<dbReference type="EMBL" id="AJVK01025056">
    <property type="status" value="NOT_ANNOTATED_CDS"/>
    <property type="molecule type" value="Genomic_DNA"/>
</dbReference>
<keyword evidence="5" id="KW-0732">Signal</keyword>
<evidence type="ECO:0000256" key="10">
    <source>
        <dbReference type="ARBA" id="ARBA00023180"/>
    </source>
</evidence>
<dbReference type="InterPro" id="IPR000157">
    <property type="entry name" value="TIR_dom"/>
</dbReference>
<dbReference type="InterPro" id="IPR035897">
    <property type="entry name" value="Toll_tir_struct_dom_sf"/>
</dbReference>
<evidence type="ECO:0000256" key="7">
    <source>
        <dbReference type="ARBA" id="ARBA00022989"/>
    </source>
</evidence>
<proteinExistence type="inferred from homology"/>
<dbReference type="InterPro" id="IPR000483">
    <property type="entry name" value="Cys-rich_flank_reg_C"/>
</dbReference>
<dbReference type="Pfam" id="PF13855">
    <property type="entry name" value="LRR_8"/>
    <property type="match status" value="2"/>
</dbReference>
<accession>A0A1B0D524</accession>
<dbReference type="GO" id="GO:0007165">
    <property type="term" value="P:signal transduction"/>
    <property type="evidence" value="ECO:0007669"/>
    <property type="project" value="InterPro"/>
</dbReference>
<dbReference type="InterPro" id="IPR001611">
    <property type="entry name" value="Leu-rich_rpt"/>
</dbReference>
<keyword evidence="10" id="KW-0325">Glycoprotein</keyword>
<dbReference type="SMART" id="SM00082">
    <property type="entry name" value="LRRCT"/>
    <property type="match status" value="2"/>
</dbReference>
<evidence type="ECO:0000256" key="2">
    <source>
        <dbReference type="ARBA" id="ARBA00009634"/>
    </source>
</evidence>
<keyword evidence="9" id="KW-0675">Receptor</keyword>
<dbReference type="VEuPathDB" id="VectorBase:PPAPM1_001192"/>
<evidence type="ECO:0000313" key="12">
    <source>
        <dbReference type="Proteomes" id="UP000092462"/>
    </source>
</evidence>
<evidence type="ECO:0000256" key="3">
    <source>
        <dbReference type="ARBA" id="ARBA00022614"/>
    </source>
</evidence>
<evidence type="ECO:0000313" key="11">
    <source>
        <dbReference type="EnsemblMetazoa" id="PPAI002581-PA"/>
    </source>
</evidence>
<name>A0A1B0D524_PHLPP</name>
<dbReference type="InterPro" id="IPR000372">
    <property type="entry name" value="LRRNT"/>
</dbReference>
<dbReference type="PROSITE" id="PS50104">
    <property type="entry name" value="TIR"/>
    <property type="match status" value="1"/>
</dbReference>
<evidence type="ECO:0000256" key="6">
    <source>
        <dbReference type="ARBA" id="ARBA00022737"/>
    </source>
</evidence>
<dbReference type="SUPFAM" id="SSF52200">
    <property type="entry name" value="Toll/Interleukin receptor TIR domain"/>
    <property type="match status" value="1"/>
</dbReference>
<evidence type="ECO:0000256" key="4">
    <source>
        <dbReference type="ARBA" id="ARBA00022692"/>
    </source>
</evidence>
<keyword evidence="6" id="KW-0677">Repeat</keyword>
<keyword evidence="8" id="KW-0472">Membrane</keyword>
<dbReference type="AlphaFoldDB" id="A0A1B0D524"/>
<dbReference type="SMART" id="SM00369">
    <property type="entry name" value="LRR_TYP"/>
    <property type="match status" value="4"/>
</dbReference>
<dbReference type="InterPro" id="IPR032675">
    <property type="entry name" value="LRR_dom_sf"/>
</dbReference>
<protein>
    <submittedName>
        <fullName evidence="11">Uncharacterized protein</fullName>
    </submittedName>
</protein>
<evidence type="ECO:0000256" key="9">
    <source>
        <dbReference type="ARBA" id="ARBA00023170"/>
    </source>
</evidence>
<evidence type="ECO:0000256" key="5">
    <source>
        <dbReference type="ARBA" id="ARBA00022729"/>
    </source>
</evidence>
<keyword evidence="7" id="KW-1133">Transmembrane helix</keyword>
<evidence type="ECO:0000256" key="8">
    <source>
        <dbReference type="ARBA" id="ARBA00023136"/>
    </source>
</evidence>
<reference evidence="11" key="1">
    <citation type="submission" date="2022-08" db="UniProtKB">
        <authorList>
            <consortium name="EnsemblMetazoa"/>
        </authorList>
    </citation>
    <scope>IDENTIFICATION</scope>
    <source>
        <strain evidence="11">Israel</strain>
    </source>
</reference>
<comment type="subcellular location">
    <subcellularLocation>
        <location evidence="1">Membrane</location>
        <topology evidence="1">Single-pass type I membrane protein</topology>
    </subcellularLocation>
</comment>
<keyword evidence="12" id="KW-1185">Reference proteome</keyword>
<dbReference type="PROSITE" id="PS51450">
    <property type="entry name" value="LRR"/>
    <property type="match status" value="3"/>
</dbReference>
<dbReference type="PANTHER" id="PTHR24365:SF541">
    <property type="entry name" value="PROTEIN TOLL-RELATED"/>
    <property type="match status" value="1"/>
</dbReference>
<keyword evidence="4" id="KW-0812">Transmembrane</keyword>
<organism evidence="11 12">
    <name type="scientific">Phlebotomus papatasi</name>
    <name type="common">Sandfly</name>
    <dbReference type="NCBI Taxonomy" id="29031"/>
    <lineage>
        <taxon>Eukaryota</taxon>
        <taxon>Metazoa</taxon>
        <taxon>Ecdysozoa</taxon>
        <taxon>Arthropoda</taxon>
        <taxon>Hexapoda</taxon>
        <taxon>Insecta</taxon>
        <taxon>Pterygota</taxon>
        <taxon>Neoptera</taxon>
        <taxon>Endopterygota</taxon>
        <taxon>Diptera</taxon>
        <taxon>Nematocera</taxon>
        <taxon>Psychodoidea</taxon>
        <taxon>Psychodidae</taxon>
        <taxon>Phlebotomus</taxon>
        <taxon>Phlebotomus</taxon>
    </lineage>
</organism>
<keyword evidence="3" id="KW-0433">Leucine-rich repeat</keyword>
<dbReference type="SUPFAM" id="SSF52058">
    <property type="entry name" value="L domain-like"/>
    <property type="match status" value="1"/>
</dbReference>
<dbReference type="GO" id="GO:0038023">
    <property type="term" value="F:signaling receptor activity"/>
    <property type="evidence" value="ECO:0007669"/>
    <property type="project" value="TreeGrafter"/>
</dbReference>
<dbReference type="Gene3D" id="3.40.50.10140">
    <property type="entry name" value="Toll/interleukin-1 receptor homology (TIR) domain"/>
    <property type="match status" value="1"/>
</dbReference>
<dbReference type="Proteomes" id="UP000092462">
    <property type="component" value="Unassembled WGS sequence"/>
</dbReference>